<proteinExistence type="predicted"/>
<accession>A0A0L7KFL6</accession>
<protein>
    <submittedName>
        <fullName evidence="2">Uncharacterized protein</fullName>
    </submittedName>
</protein>
<feature type="non-terminal residue" evidence="2">
    <location>
        <position position="1"/>
    </location>
</feature>
<gene>
    <name evidence="2" type="ORF">PFHG_03593</name>
</gene>
<dbReference type="KEGG" id="pfh:PFHG_03593"/>
<sequence>LTSLNFFYNLQKFILYNIYIYIYICCSLFLLFVYLFRSALIKKFIWY</sequence>
<keyword evidence="1" id="KW-0812">Transmembrane</keyword>
<reference evidence="3" key="2">
    <citation type="submission" date="2006-03" db="EMBL/GenBank/DDBJ databases">
        <title>The genome sequence of the Plasmodium falciparum HB3.</title>
        <authorList>
            <consortium name="The Broad Institute Genome Sequencing Platform"/>
            <person name="Birren B."/>
            <person name="Lander E."/>
            <person name="Galagan J."/>
            <person name="Nusbaum C."/>
            <person name="Devon K."/>
            <person name="Henn M."/>
            <person name="Jaffe D."/>
            <person name="Butler J."/>
            <person name="Alvarez P."/>
            <person name="Gnerre S."/>
            <person name="Grabherr M."/>
            <person name="Kleber M."/>
            <person name="Mauceli E."/>
            <person name="Brockman W."/>
            <person name="MacCallum I.A."/>
            <person name="Rounsley S."/>
            <person name="Young S."/>
            <person name="LaButti K."/>
            <person name="Pushparaj V."/>
            <person name="DeCaprio D."/>
            <person name="Crawford M."/>
            <person name="Koehrsen M."/>
            <person name="Engels R."/>
            <person name="Montgomery P."/>
            <person name="Pearson M."/>
            <person name="Howarth C."/>
            <person name="Larson L."/>
            <person name="Luoma S."/>
            <person name="White J."/>
            <person name="Kodira C."/>
            <person name="Zeng Q."/>
            <person name="Oleary S."/>
            <person name="Yandava C."/>
            <person name="Alvarado L."/>
            <person name="Wirth D."/>
            <person name="Volkman S."/>
            <person name="Hartl D."/>
        </authorList>
    </citation>
    <scope>NUCLEOTIDE SEQUENCE [LARGE SCALE GENOMIC DNA]</scope>
</reference>
<feature type="transmembrane region" description="Helical" evidence="1">
    <location>
        <begin position="13"/>
        <end position="36"/>
    </location>
</feature>
<evidence type="ECO:0000256" key="1">
    <source>
        <dbReference type="SAM" id="Phobius"/>
    </source>
</evidence>
<organism evidence="2 3">
    <name type="scientific">Plasmodium falciparum (isolate HB3)</name>
    <dbReference type="NCBI Taxonomy" id="137071"/>
    <lineage>
        <taxon>Eukaryota</taxon>
        <taxon>Sar</taxon>
        <taxon>Alveolata</taxon>
        <taxon>Apicomplexa</taxon>
        <taxon>Aconoidasida</taxon>
        <taxon>Haemosporida</taxon>
        <taxon>Plasmodiidae</taxon>
        <taxon>Plasmodium</taxon>
        <taxon>Plasmodium (Laverania)</taxon>
    </lineage>
</organism>
<name>A0A0L7KFL6_PLAFX</name>
<reference evidence="2 3" key="1">
    <citation type="submission" date="2006-03" db="EMBL/GenBank/DDBJ databases">
        <title>Annotation of Plasmodium falciparum HB3.</title>
        <authorList>
            <consortium name="The Broad Institute Genome Sequencing Platform"/>
            <person name="Volkman S.K."/>
            <person name="Neafsey D.E."/>
            <person name="Dash A.P."/>
            <person name="Chitnis C.E."/>
            <person name="Hartl D.L."/>
            <person name="Young S.K."/>
            <person name="Zeng Q."/>
            <person name="Koehrsen M."/>
            <person name="Alvarado L."/>
            <person name="Berlin A."/>
            <person name="Borenstein D."/>
            <person name="Chapman S.B."/>
            <person name="Chen Z."/>
            <person name="Engels R."/>
            <person name="Freedman E."/>
            <person name="Gellesch M."/>
            <person name="Goldberg J."/>
            <person name="Griggs A."/>
            <person name="Gujja S."/>
            <person name="Heilman E.R."/>
            <person name="Heiman D.I."/>
            <person name="Howarth C."/>
            <person name="Jen D."/>
            <person name="Larson L."/>
            <person name="Mehta T."/>
            <person name="Neiman D."/>
            <person name="Park D."/>
            <person name="Pearson M."/>
            <person name="Roberts A."/>
            <person name="Saif S."/>
            <person name="Shea T."/>
            <person name="Shenoy N."/>
            <person name="Sisk P."/>
            <person name="Stolte C."/>
            <person name="Sykes S."/>
            <person name="Walk T."/>
            <person name="White J."/>
            <person name="Yandava C."/>
            <person name="Haas B."/>
            <person name="Henn M.R."/>
            <person name="Nusbaum C."/>
            <person name="Birren B."/>
        </authorList>
    </citation>
    <scope>NUCLEOTIDE SEQUENCE [LARGE SCALE GENOMIC DNA]</scope>
    <source>
        <strain evidence="2">HB3</strain>
    </source>
</reference>
<evidence type="ECO:0000313" key="2">
    <source>
        <dbReference type="EMBL" id="KOB61890.1"/>
    </source>
</evidence>
<evidence type="ECO:0000313" key="3">
    <source>
        <dbReference type="Proteomes" id="UP000054289"/>
    </source>
</evidence>
<dbReference type="Proteomes" id="UP000054289">
    <property type="component" value="Unassembled WGS sequence"/>
</dbReference>
<keyword evidence="1" id="KW-0472">Membrane</keyword>
<dbReference type="AlphaFoldDB" id="A0A0L7KFL6"/>
<keyword evidence="1" id="KW-1133">Transmembrane helix</keyword>
<dbReference type="EMBL" id="CH672028">
    <property type="protein sequence ID" value="KOB61890.1"/>
    <property type="molecule type" value="Genomic_DNA"/>
</dbReference>